<keyword evidence="1" id="KW-0812">Transmembrane</keyword>
<dbReference type="PROSITE" id="PS51257">
    <property type="entry name" value="PROKAR_LIPOPROTEIN"/>
    <property type="match status" value="1"/>
</dbReference>
<dbReference type="RefSeq" id="WP_032844094.1">
    <property type="nucleotide sequence ID" value="NZ_KQ235736.1"/>
</dbReference>
<proteinExistence type="predicted"/>
<dbReference type="Proteomes" id="UP000004925">
    <property type="component" value="Unassembled WGS sequence"/>
</dbReference>
<feature type="transmembrane region" description="Helical" evidence="1">
    <location>
        <begin position="38"/>
        <end position="57"/>
    </location>
</feature>
<feature type="transmembrane region" description="Helical" evidence="1">
    <location>
        <begin position="6"/>
        <end position="26"/>
    </location>
</feature>
<dbReference type="EMBL" id="ACDE02000015">
    <property type="protein sequence ID" value="EEO41234.2"/>
    <property type="molecule type" value="Genomic_DNA"/>
</dbReference>
<reference evidence="2 3" key="1">
    <citation type="submission" date="2011-10" db="EMBL/GenBank/DDBJ databases">
        <title>The Genome Sequence of Fusobacterium sp. 4_1_13.</title>
        <authorList>
            <consortium name="The Broad Institute Genome Sequencing Platform"/>
            <person name="Earl A."/>
            <person name="Ward D."/>
            <person name="Feldgarden M."/>
            <person name="Gevers D."/>
            <person name="Strauss J."/>
            <person name="Ambrose C."/>
            <person name="Allen-Vercoe E."/>
            <person name="Young S.K."/>
            <person name="Zeng Q."/>
            <person name="Gargeya S."/>
            <person name="Fitzgerald M."/>
            <person name="Haas B."/>
            <person name="Abouelleil A."/>
            <person name="Alvarado L."/>
            <person name="Arachchi H.M."/>
            <person name="Berlin A."/>
            <person name="Brown A."/>
            <person name="Chapman S.B."/>
            <person name="Chen Z."/>
            <person name="Dunbar C."/>
            <person name="Freedman E."/>
            <person name="Gearin G."/>
            <person name="Goldberg J."/>
            <person name="Griggs A."/>
            <person name="Gujja S."/>
            <person name="Heiman D."/>
            <person name="Howarth C."/>
            <person name="Larson L."/>
            <person name="Lui A."/>
            <person name="MacDonald P.J."/>
            <person name="Montmayeur A."/>
            <person name="Murphy C."/>
            <person name="Neiman D."/>
            <person name="Pearson M."/>
            <person name="Priest M."/>
            <person name="Roberts A."/>
            <person name="Saif S."/>
            <person name="Shea T."/>
            <person name="Shenoy N."/>
            <person name="Sisk P."/>
            <person name="Stolte C."/>
            <person name="Sykes S."/>
            <person name="Wortman J."/>
            <person name="Nusbaum C."/>
            <person name="Birren B."/>
        </authorList>
    </citation>
    <scope>NUCLEOTIDE SEQUENCE [LARGE SCALE GENOMIC DNA]</scope>
    <source>
        <strain evidence="2 3">4_1_13</strain>
    </source>
</reference>
<keyword evidence="1" id="KW-0472">Membrane</keyword>
<gene>
    <name evidence="2" type="ORF">FSCG_01947</name>
</gene>
<comment type="caution">
    <text evidence="2">The sequence shown here is derived from an EMBL/GenBank/DDBJ whole genome shotgun (WGS) entry which is preliminary data.</text>
</comment>
<keyword evidence="1" id="KW-1133">Transmembrane helix</keyword>
<sequence>MKIYFMPIFIAVFLISCFIFTIFKNFKTLKANNYRQLAMVLAISIFALSLLILFYYLRKIDTEKPTILLKLLEFLKN</sequence>
<name>A0A0M1VX05_FUSVC</name>
<accession>A0A0M1VX05</accession>
<evidence type="ECO:0000256" key="1">
    <source>
        <dbReference type="SAM" id="Phobius"/>
    </source>
</evidence>
<evidence type="ECO:0000313" key="2">
    <source>
        <dbReference type="EMBL" id="EEO41234.2"/>
    </source>
</evidence>
<dbReference type="AlphaFoldDB" id="A0A0M1VX05"/>
<evidence type="ECO:0000313" key="3">
    <source>
        <dbReference type="Proteomes" id="UP000004925"/>
    </source>
</evidence>
<organism evidence="2 3">
    <name type="scientific">Fusobacterium vincentii 4_1_13</name>
    <dbReference type="NCBI Taxonomy" id="469606"/>
    <lineage>
        <taxon>Bacteria</taxon>
        <taxon>Fusobacteriati</taxon>
        <taxon>Fusobacteriota</taxon>
        <taxon>Fusobacteriia</taxon>
        <taxon>Fusobacteriales</taxon>
        <taxon>Fusobacteriaceae</taxon>
        <taxon>Fusobacterium</taxon>
    </lineage>
</organism>
<protein>
    <submittedName>
        <fullName evidence="2">Uncharacterized protein</fullName>
    </submittedName>
</protein>